<feature type="non-terminal residue" evidence="2">
    <location>
        <position position="1"/>
    </location>
</feature>
<protein>
    <recommendedName>
        <fullName evidence="1">Ig-like domain-containing protein</fullName>
    </recommendedName>
</protein>
<evidence type="ECO:0000313" key="3">
    <source>
        <dbReference type="EMBL" id="CAF4661718.1"/>
    </source>
</evidence>
<name>A0A8S2YD78_9BILA</name>
<sequence>RPYFVTDESATLLRTQIGKNVSIACEAHGKPSPFLRWIKKIDGID</sequence>
<evidence type="ECO:0000259" key="1">
    <source>
        <dbReference type="PROSITE" id="PS50835"/>
    </source>
</evidence>
<dbReference type="InterPro" id="IPR036179">
    <property type="entry name" value="Ig-like_dom_sf"/>
</dbReference>
<evidence type="ECO:0000313" key="2">
    <source>
        <dbReference type="EMBL" id="CAF4554336.1"/>
    </source>
</evidence>
<proteinExistence type="predicted"/>
<dbReference type="EMBL" id="CAJOBI010093697">
    <property type="protein sequence ID" value="CAF4554336.1"/>
    <property type="molecule type" value="Genomic_DNA"/>
</dbReference>
<dbReference type="InterPro" id="IPR007110">
    <property type="entry name" value="Ig-like_dom"/>
</dbReference>
<dbReference type="Gene3D" id="2.60.40.10">
    <property type="entry name" value="Immunoglobulins"/>
    <property type="match status" value="1"/>
</dbReference>
<dbReference type="PROSITE" id="PS50835">
    <property type="entry name" value="IG_LIKE"/>
    <property type="match status" value="1"/>
</dbReference>
<dbReference type="InterPro" id="IPR013783">
    <property type="entry name" value="Ig-like_fold"/>
</dbReference>
<reference evidence="2" key="1">
    <citation type="submission" date="2021-02" db="EMBL/GenBank/DDBJ databases">
        <authorList>
            <person name="Nowell W R."/>
        </authorList>
    </citation>
    <scope>NUCLEOTIDE SEQUENCE</scope>
</reference>
<dbReference type="SUPFAM" id="SSF48726">
    <property type="entry name" value="Immunoglobulin"/>
    <property type="match status" value="1"/>
</dbReference>
<dbReference type="Proteomes" id="UP000676336">
    <property type="component" value="Unassembled WGS sequence"/>
</dbReference>
<feature type="domain" description="Ig-like" evidence="1">
    <location>
        <begin position="2"/>
        <end position="45"/>
    </location>
</feature>
<organism evidence="2 4">
    <name type="scientific">Rotaria magnacalcarata</name>
    <dbReference type="NCBI Taxonomy" id="392030"/>
    <lineage>
        <taxon>Eukaryota</taxon>
        <taxon>Metazoa</taxon>
        <taxon>Spiralia</taxon>
        <taxon>Gnathifera</taxon>
        <taxon>Rotifera</taxon>
        <taxon>Eurotatoria</taxon>
        <taxon>Bdelloidea</taxon>
        <taxon>Philodinida</taxon>
        <taxon>Philodinidae</taxon>
        <taxon>Rotaria</taxon>
    </lineage>
</organism>
<accession>A0A8S2YD78</accession>
<dbReference type="EMBL" id="CAJOBH010111150">
    <property type="protein sequence ID" value="CAF4661718.1"/>
    <property type="molecule type" value="Genomic_DNA"/>
</dbReference>
<dbReference type="Proteomes" id="UP000681967">
    <property type="component" value="Unassembled WGS sequence"/>
</dbReference>
<gene>
    <name evidence="3" type="ORF">BYL167_LOCUS42612</name>
    <name evidence="2" type="ORF">SMN809_LOCUS37164</name>
</gene>
<dbReference type="AlphaFoldDB" id="A0A8S2YD78"/>
<evidence type="ECO:0000313" key="4">
    <source>
        <dbReference type="Proteomes" id="UP000676336"/>
    </source>
</evidence>
<comment type="caution">
    <text evidence="2">The sequence shown here is derived from an EMBL/GenBank/DDBJ whole genome shotgun (WGS) entry which is preliminary data.</text>
</comment>